<reference evidence="1 2" key="1">
    <citation type="journal article" date="2021" name="Plant Biotechnol. J.">
        <title>Multi-omics assisted identification of the key and species-specific regulatory components of drought-tolerant mechanisms in Gossypium stocksii.</title>
        <authorList>
            <person name="Yu D."/>
            <person name="Ke L."/>
            <person name="Zhang D."/>
            <person name="Wu Y."/>
            <person name="Sun Y."/>
            <person name="Mei J."/>
            <person name="Sun J."/>
            <person name="Sun Y."/>
        </authorList>
    </citation>
    <scope>NUCLEOTIDE SEQUENCE [LARGE SCALE GENOMIC DNA]</scope>
    <source>
        <strain evidence="2">cv. E1</strain>
        <tissue evidence="1">Leaf</tissue>
    </source>
</reference>
<comment type="caution">
    <text evidence="1">The sequence shown here is derived from an EMBL/GenBank/DDBJ whole genome shotgun (WGS) entry which is preliminary data.</text>
</comment>
<evidence type="ECO:0000313" key="1">
    <source>
        <dbReference type="EMBL" id="KAH1097241.1"/>
    </source>
</evidence>
<gene>
    <name evidence="1" type="ORF">J1N35_014162</name>
</gene>
<dbReference type="AlphaFoldDB" id="A0A9D3VV92"/>
<protein>
    <submittedName>
        <fullName evidence="1">Uncharacterized protein</fullName>
    </submittedName>
</protein>
<evidence type="ECO:0000313" key="2">
    <source>
        <dbReference type="Proteomes" id="UP000828251"/>
    </source>
</evidence>
<name>A0A9D3VV92_9ROSI</name>
<accession>A0A9D3VV92</accession>
<dbReference type="EMBL" id="JAIQCV010000005">
    <property type="protein sequence ID" value="KAH1097241.1"/>
    <property type="molecule type" value="Genomic_DNA"/>
</dbReference>
<dbReference type="Proteomes" id="UP000828251">
    <property type="component" value="Unassembled WGS sequence"/>
</dbReference>
<organism evidence="1 2">
    <name type="scientific">Gossypium stocksii</name>
    <dbReference type="NCBI Taxonomy" id="47602"/>
    <lineage>
        <taxon>Eukaryota</taxon>
        <taxon>Viridiplantae</taxon>
        <taxon>Streptophyta</taxon>
        <taxon>Embryophyta</taxon>
        <taxon>Tracheophyta</taxon>
        <taxon>Spermatophyta</taxon>
        <taxon>Magnoliopsida</taxon>
        <taxon>eudicotyledons</taxon>
        <taxon>Gunneridae</taxon>
        <taxon>Pentapetalae</taxon>
        <taxon>rosids</taxon>
        <taxon>malvids</taxon>
        <taxon>Malvales</taxon>
        <taxon>Malvaceae</taxon>
        <taxon>Malvoideae</taxon>
        <taxon>Gossypium</taxon>
    </lineage>
</organism>
<proteinExistence type="predicted"/>
<keyword evidence="2" id="KW-1185">Reference proteome</keyword>
<feature type="non-terminal residue" evidence="1">
    <location>
        <position position="105"/>
    </location>
</feature>
<sequence>MREMLQEISNVLSSREEVVHDVPNLDPKDPCVIVDPPKLDSNSQQEFRIGDHVDGSNMVEAVSDLIGIESDIIVDVATDIKVEKRYQPRRSMSLTHSHMIRATKL</sequence>